<reference evidence="3 4" key="1">
    <citation type="submission" date="2024-04" db="EMBL/GenBank/DDBJ databases">
        <title>Tritrichomonas musculus Genome.</title>
        <authorList>
            <person name="Alves-Ferreira E."/>
            <person name="Grigg M."/>
            <person name="Lorenzi H."/>
            <person name="Galac M."/>
        </authorList>
    </citation>
    <scope>NUCLEOTIDE SEQUENCE [LARGE SCALE GENOMIC DNA]</scope>
    <source>
        <strain evidence="3 4">EAF2021</strain>
    </source>
</reference>
<dbReference type="Gene3D" id="1.25.40.10">
    <property type="entry name" value="Tetratricopeptide repeat domain"/>
    <property type="match status" value="4"/>
</dbReference>
<evidence type="ECO:0000259" key="2">
    <source>
        <dbReference type="PROSITE" id="PS50011"/>
    </source>
</evidence>
<comment type="caution">
    <text evidence="3">The sequence shown here is derived from an EMBL/GenBank/DDBJ whole genome shotgun (WGS) entry which is preliminary data.</text>
</comment>
<dbReference type="CDD" id="cd00180">
    <property type="entry name" value="PKc"/>
    <property type="match status" value="1"/>
</dbReference>
<dbReference type="PANTHER" id="PTHR11102">
    <property type="entry name" value="SEL-1-LIKE PROTEIN"/>
    <property type="match status" value="1"/>
</dbReference>
<dbReference type="SUPFAM" id="SSF56112">
    <property type="entry name" value="Protein kinase-like (PK-like)"/>
    <property type="match status" value="1"/>
</dbReference>
<accession>A0ABR2KPR5</accession>
<dbReference type="InterPro" id="IPR006597">
    <property type="entry name" value="Sel1-like"/>
</dbReference>
<keyword evidence="4" id="KW-1185">Reference proteome</keyword>
<dbReference type="Pfam" id="PF08238">
    <property type="entry name" value="Sel1"/>
    <property type="match status" value="19"/>
</dbReference>
<evidence type="ECO:0000313" key="4">
    <source>
        <dbReference type="Proteomes" id="UP001470230"/>
    </source>
</evidence>
<gene>
    <name evidence="3" type="ORF">M9Y10_029639</name>
</gene>
<dbReference type="Proteomes" id="UP001470230">
    <property type="component" value="Unassembled WGS sequence"/>
</dbReference>
<dbReference type="Gene3D" id="1.10.510.10">
    <property type="entry name" value="Transferase(Phosphotransferase) domain 1"/>
    <property type="match status" value="1"/>
</dbReference>
<dbReference type="Pfam" id="PF00069">
    <property type="entry name" value="Pkinase"/>
    <property type="match status" value="1"/>
</dbReference>
<dbReference type="PANTHER" id="PTHR11102:SF160">
    <property type="entry name" value="ERAD-ASSOCIATED E3 UBIQUITIN-PROTEIN LIGASE COMPONENT HRD3"/>
    <property type="match status" value="1"/>
</dbReference>
<dbReference type="InterPro" id="IPR011990">
    <property type="entry name" value="TPR-like_helical_dom_sf"/>
</dbReference>
<keyword evidence="3" id="KW-0418">Kinase</keyword>
<dbReference type="SMART" id="SM00220">
    <property type="entry name" value="S_TKc"/>
    <property type="match status" value="1"/>
</dbReference>
<proteinExistence type="inferred from homology"/>
<sequence>MDLQKIQSIFDRKLLHVCNPHLNKVIQKFKFDLFSESFQTSIRNFQRKNKINILVIDEYINSQNKCDISDFFIVCFDYTILLIQSTDFSLFWSLIELNSESVIYCTSENVKKKIEQSGNQRIHFRFSEENDRLLIEKLAPSFLTKFELDFSNINPETIKDIKFTWDVIRKNISFYMISIGFLNSKYDRTIHFDDYFESGVEDKEMKSDEFIELHLYNRGSSSSIYFAYLIEKEEICLMKMFLKTPEEDKLFQREHENYLSINHPLHPRYFGTTKYLSYNCLFIEYLEGRTLDEIDFTKETTNSIMKIIFEIMIILAYLHHHGFIYRDLKPNNVIVDENDTVYLIDFDRMIKKSSTNSILNMTDNFMEGYIAPEILNGEAFTYKSDIYSLGKFILFILSKKCSQELIKIQQIFSKCTSLKEEERPRLLQLINTFYIEFYSIIFRIDDNLTKINYEDDEFTFYLFLIAEYRNTNAHFILALFFYYGNILCNDEYNKTEYHYLEKYQKKFQFTSQYIDKAIFYFTLAANQNNLDAQFHLGLIYSEGEYITIDINKAIHYFTIAANQNNSDAQFHLGLIYSEGEYVTIDINKAIFYFTLAANQNNSDAQFHLGLIYSEGGYITIDINKAIHYFTLAANQNNSDAQFHLGLIYSEGEYITIDINKAIHYFTLAANQNNSDAQFHLGFIYSEGEYVTIDINKAIFYFTLAANQNNSDAQFHLGLIYSEGGYITIDINKAIHYFTLAANQNNSTAQLNLGLIYLKGEYVTIDINKAIHYFTLAANQNDSTAQLNLGLIYLKGEYVTIDINKAIHYFTLAANQNNSDAQFNLGLIYLKEECIARDINKAIHYFTLAANQHDSDAQFNLGLIYSEGKYVKKDITKGIHYYTLAANQSNSTAQFKLGVIYYNDEYAVRDITKAIHYYTLAANQNNSDAQFNLGVIYYTGKYVKKDITKAIHYFTLAANQHDSDAQFNLGLIYSEGKYVKKDITKGIHYYTLAANQHNSYALFNLGLIYSKGEYIKRDMNKVIHYNTLAANQNHPYAQFILGIIYFNGIGISVNIKKGIYLITLSAKNGNIPANFYVGYLYHRGMYMKRDINKAIHYYKEASSFNNQYAKNNLGILFKNGYKDEVVKNLGLSIEYFKEAIRQKDDEVSMYNLAHLYFYEDPIKDSIDKSIELLIHSIEKGFQQSKELLCLALLKKHNFHLGMIKADIERISKGNKELSFEICTIIRNSGLLESKYFEAQYKYNQKIDFLYSNDLKPYISKEINDSEIITNSGPDPRIPNISKLFYEGFGFEI</sequence>
<dbReference type="InterPro" id="IPR011009">
    <property type="entry name" value="Kinase-like_dom_sf"/>
</dbReference>
<dbReference type="InterPro" id="IPR050767">
    <property type="entry name" value="Sel1_AlgK"/>
</dbReference>
<dbReference type="InterPro" id="IPR000719">
    <property type="entry name" value="Prot_kinase_dom"/>
</dbReference>
<protein>
    <submittedName>
        <fullName evidence="3">Spindle assembly checkpoint kinase</fullName>
    </submittedName>
</protein>
<keyword evidence="3" id="KW-0808">Transferase</keyword>
<organism evidence="3 4">
    <name type="scientific">Tritrichomonas musculus</name>
    <dbReference type="NCBI Taxonomy" id="1915356"/>
    <lineage>
        <taxon>Eukaryota</taxon>
        <taxon>Metamonada</taxon>
        <taxon>Parabasalia</taxon>
        <taxon>Tritrichomonadida</taxon>
        <taxon>Tritrichomonadidae</taxon>
        <taxon>Tritrichomonas</taxon>
    </lineage>
</organism>
<dbReference type="GO" id="GO:0016301">
    <property type="term" value="F:kinase activity"/>
    <property type="evidence" value="ECO:0007669"/>
    <property type="project" value="UniProtKB-KW"/>
</dbReference>
<dbReference type="SUPFAM" id="SSF81901">
    <property type="entry name" value="HCP-like"/>
    <property type="match status" value="4"/>
</dbReference>
<dbReference type="PROSITE" id="PS50011">
    <property type="entry name" value="PROTEIN_KINASE_DOM"/>
    <property type="match status" value="1"/>
</dbReference>
<dbReference type="InterPro" id="IPR008271">
    <property type="entry name" value="Ser/Thr_kinase_AS"/>
</dbReference>
<feature type="domain" description="Protein kinase" evidence="2">
    <location>
        <begin position="210"/>
        <end position="482"/>
    </location>
</feature>
<evidence type="ECO:0000313" key="3">
    <source>
        <dbReference type="EMBL" id="KAK8892412.1"/>
    </source>
</evidence>
<dbReference type="SMART" id="SM00671">
    <property type="entry name" value="SEL1"/>
    <property type="match status" value="19"/>
</dbReference>
<comment type="similarity">
    <text evidence="1">Belongs to the sel-1 family.</text>
</comment>
<dbReference type="EMBL" id="JAPFFF010000004">
    <property type="protein sequence ID" value="KAK8892412.1"/>
    <property type="molecule type" value="Genomic_DNA"/>
</dbReference>
<dbReference type="PROSITE" id="PS00108">
    <property type="entry name" value="PROTEIN_KINASE_ST"/>
    <property type="match status" value="1"/>
</dbReference>
<evidence type="ECO:0000256" key="1">
    <source>
        <dbReference type="ARBA" id="ARBA00038101"/>
    </source>
</evidence>
<name>A0ABR2KPR5_9EUKA</name>